<reference evidence="2 3" key="1">
    <citation type="journal article" date="2018" name="Biotechnol. Biofuels">
        <title>Integrative visual omics of the white-rot fungus Polyporus brumalis exposes the biotechnological potential of its oxidative enzymes for delignifying raw plant biomass.</title>
        <authorList>
            <person name="Miyauchi S."/>
            <person name="Rancon A."/>
            <person name="Drula E."/>
            <person name="Hage H."/>
            <person name="Chaduli D."/>
            <person name="Favel A."/>
            <person name="Grisel S."/>
            <person name="Henrissat B."/>
            <person name="Herpoel-Gimbert I."/>
            <person name="Ruiz-Duenas F.J."/>
            <person name="Chevret D."/>
            <person name="Hainaut M."/>
            <person name="Lin J."/>
            <person name="Wang M."/>
            <person name="Pangilinan J."/>
            <person name="Lipzen A."/>
            <person name="Lesage-Meessen L."/>
            <person name="Navarro D."/>
            <person name="Riley R."/>
            <person name="Grigoriev I.V."/>
            <person name="Zhou S."/>
            <person name="Raouche S."/>
            <person name="Rosso M.N."/>
        </authorList>
    </citation>
    <scope>NUCLEOTIDE SEQUENCE [LARGE SCALE GENOMIC DNA]</scope>
    <source>
        <strain evidence="2 3">BRFM 1820</strain>
    </source>
</reference>
<feature type="compositionally biased region" description="Acidic residues" evidence="1">
    <location>
        <begin position="1035"/>
        <end position="1044"/>
    </location>
</feature>
<feature type="compositionally biased region" description="Polar residues" evidence="1">
    <location>
        <begin position="1224"/>
        <end position="1240"/>
    </location>
</feature>
<feature type="region of interest" description="Disordered" evidence="1">
    <location>
        <begin position="254"/>
        <end position="275"/>
    </location>
</feature>
<protein>
    <submittedName>
        <fullName evidence="2">Uncharacterized protein</fullName>
    </submittedName>
</protein>
<name>A0A371CI80_9APHY</name>
<feature type="compositionally biased region" description="Acidic residues" evidence="1">
    <location>
        <begin position="1086"/>
        <end position="1096"/>
    </location>
</feature>
<evidence type="ECO:0000313" key="2">
    <source>
        <dbReference type="EMBL" id="RDX39989.1"/>
    </source>
</evidence>
<gene>
    <name evidence="2" type="ORF">OH76DRAFT_1490661</name>
</gene>
<feature type="compositionally biased region" description="Polar residues" evidence="1">
    <location>
        <begin position="352"/>
        <end position="370"/>
    </location>
</feature>
<evidence type="ECO:0000313" key="3">
    <source>
        <dbReference type="Proteomes" id="UP000256964"/>
    </source>
</evidence>
<organism evidence="2 3">
    <name type="scientific">Lentinus brumalis</name>
    <dbReference type="NCBI Taxonomy" id="2498619"/>
    <lineage>
        <taxon>Eukaryota</taxon>
        <taxon>Fungi</taxon>
        <taxon>Dikarya</taxon>
        <taxon>Basidiomycota</taxon>
        <taxon>Agaricomycotina</taxon>
        <taxon>Agaricomycetes</taxon>
        <taxon>Polyporales</taxon>
        <taxon>Polyporaceae</taxon>
        <taxon>Lentinus</taxon>
    </lineage>
</organism>
<dbReference type="OrthoDB" id="2758311at2759"/>
<feature type="compositionally biased region" description="Basic residues" evidence="1">
    <location>
        <begin position="840"/>
        <end position="849"/>
    </location>
</feature>
<feature type="compositionally biased region" description="Low complexity" evidence="1">
    <location>
        <begin position="1184"/>
        <end position="1197"/>
    </location>
</feature>
<keyword evidence="3" id="KW-1185">Reference proteome</keyword>
<feature type="region of interest" description="Disordered" evidence="1">
    <location>
        <begin position="547"/>
        <end position="584"/>
    </location>
</feature>
<feature type="compositionally biased region" description="Pro residues" evidence="1">
    <location>
        <begin position="815"/>
        <end position="825"/>
    </location>
</feature>
<accession>A0A371CI80</accession>
<dbReference type="EMBL" id="KZ857602">
    <property type="protein sequence ID" value="RDX39989.1"/>
    <property type="molecule type" value="Genomic_DNA"/>
</dbReference>
<feature type="compositionally biased region" description="Acidic residues" evidence="1">
    <location>
        <begin position="1060"/>
        <end position="1070"/>
    </location>
</feature>
<feature type="compositionally biased region" description="Basic and acidic residues" evidence="1">
    <location>
        <begin position="494"/>
        <end position="512"/>
    </location>
</feature>
<feature type="region of interest" description="Disordered" evidence="1">
    <location>
        <begin position="1"/>
        <end position="25"/>
    </location>
</feature>
<feature type="compositionally biased region" description="Basic and acidic residues" evidence="1">
    <location>
        <begin position="1017"/>
        <end position="1034"/>
    </location>
</feature>
<feature type="compositionally biased region" description="Polar residues" evidence="1">
    <location>
        <begin position="799"/>
        <end position="810"/>
    </location>
</feature>
<sequence length="1284" mass="136667">MALSDPDDSSPPSSPPSLQTVFDSDDENLPPATIITLPPASTTTLSVERAIQRARSLFRNGRRPLSALTAFAHLHRSALDLAEIISSLSGGEARVQLVEDSYIFIMGAPLRTFVLRISGLVSGQVAQFVLPANSSVLALLPMQPFIRWVRAFERGEFGVPDRVTPAQRELLVDFARVWEIFVRDPCVGRAWEVFSAVLRSLVTDPETFDGHEDGGFAQLALLSDWARSHFPAAACAADAVTIATLDAPPQVAPASAAGGGAGVASLSRTSTSTTPAPDICSHAQIAPATAARSTVAARVQPLQAEPVAVHSPQPPATAAPCTLEPDVQHAHAEIVPVHTGVQPGGGPEEQLSGESSTTSSTHAPETQPDLQSRHDRRHSAQVSPRPVLSQHVLPAEAHPCVAAVQEQVSLVAESPSQSVEWERWDAAWPRSGTLPLGAPRDDWDHATLDAKIATRASKDTREPLGVEEVLARQQYMAIAGDAWPSPGGLPAEPSRLDEESVDARSPIDRASYDGDSSFEVPVDGRGKDAEILRRALIACDFVDGRYVSSSRASSPPCTSPGVRSVRSSSVSSAATDPLDLSIDEDSGLSEYEDVLDAAKRDLAARPPRTLFQPNEEWWPTIFVWHGRGDVAAFGLDTRRDNSQGGLAMVDILRDVPMEYDRREQIATLRASVLVSALAQQPTWCQGPVAISVQSKVGGRIAHRPLAVIYSPVEFILTEVDAPVDLQLLDPAESSRHLREVYFAFDYRLDPVVNCGHTRSAPAQEGVSIRSHHVTAVRARSPPPPAGRGHHEFRRAKSPQWPQHMSASPSGRASVPSPPPQPPAPTVPSARQGLQRPSPPTRRRKGHGGKVKFTAAQRASALIDWLETIEDGHYLESRVRADIQSEPARASQPFSRLLRWIQFATSLYGMGPAEDDYDAPLPARGRRVNKTIIGLFVRRGHDWVKDVFKAKKLMDSGLPAVEAALDELTDRREVLGVRRLVDILEGMANGDVLEDWFEPRSQRVKRERGSPESDNGEEQAHDREGGSNVASREDGTEAEQDEENSAGDKQDAAGSPSGSESDSDSDEDEDGPGAKPHAAGSPSGSESDSDSDEDEDEPGAKQNAARSPSGSESDSDSDEDEGGPGAKQDAAGSPSGSESDSDSDEDEGGPGEGGPGAKQDAADAAGSPSGSESDSDSDEDEDGPGAKPDAAGSPSGSESDSDSDEGEDTPGAKQDAAGVPPPPSTASTSIHIAARATSQVASRARVDSNIAQSFSVARQAAAAPQPPLLRLQGRRRAFEIKLFTE</sequence>
<feature type="compositionally biased region" description="Acidic residues" evidence="1">
    <location>
        <begin position="1138"/>
        <end position="1148"/>
    </location>
</feature>
<feature type="compositionally biased region" description="Acidic residues" evidence="1">
    <location>
        <begin position="1112"/>
        <end position="1121"/>
    </location>
</feature>
<evidence type="ECO:0000256" key="1">
    <source>
        <dbReference type="SAM" id="MobiDB-lite"/>
    </source>
</evidence>
<feature type="region of interest" description="Disordered" evidence="1">
    <location>
        <begin position="758"/>
        <end position="852"/>
    </location>
</feature>
<feature type="region of interest" description="Disordered" evidence="1">
    <location>
        <begin position="1000"/>
        <end position="1240"/>
    </location>
</feature>
<dbReference type="STRING" id="139420.A0A371CI80"/>
<feature type="region of interest" description="Disordered" evidence="1">
    <location>
        <begin position="338"/>
        <end position="387"/>
    </location>
</feature>
<feature type="compositionally biased region" description="Low complexity" evidence="1">
    <location>
        <begin position="548"/>
        <end position="572"/>
    </location>
</feature>
<feature type="compositionally biased region" description="Acidic residues" evidence="1">
    <location>
        <begin position="1172"/>
        <end position="1182"/>
    </location>
</feature>
<proteinExistence type="predicted"/>
<feature type="compositionally biased region" description="Polar residues" evidence="1">
    <location>
        <begin position="266"/>
        <end position="275"/>
    </location>
</feature>
<feature type="region of interest" description="Disordered" evidence="1">
    <location>
        <begin position="481"/>
        <end position="521"/>
    </location>
</feature>
<feature type="compositionally biased region" description="Acidic residues" evidence="1">
    <location>
        <begin position="1198"/>
        <end position="1207"/>
    </location>
</feature>
<dbReference type="Proteomes" id="UP000256964">
    <property type="component" value="Unassembled WGS sequence"/>
</dbReference>
<feature type="compositionally biased region" description="Low complexity" evidence="1">
    <location>
        <begin position="1161"/>
        <end position="1171"/>
    </location>
</feature>